<evidence type="ECO:0000256" key="7">
    <source>
        <dbReference type="SAM" id="Phobius"/>
    </source>
</evidence>
<dbReference type="RefSeq" id="WP_055450231.1">
    <property type="nucleotide sequence ID" value="NZ_CYHF01000004.1"/>
</dbReference>
<keyword evidence="5 7" id="KW-1133">Transmembrane helix</keyword>
<dbReference type="InterPro" id="IPR003370">
    <property type="entry name" value="Chromate_transpt"/>
</dbReference>
<evidence type="ECO:0000313" key="8">
    <source>
        <dbReference type="EMBL" id="CUA96286.1"/>
    </source>
</evidence>
<sequence>MHAISTGLALFGHFLLWSLLSVGGAIGLLPDMHRYLVVEQHWLTDAAFTSALVLGQASPGPNMILFSTLLGWQILGLPGALLAAIGLILPSSLITVAYFRYSRIHKDRHWVRAMHDGMAPITVGLLLSSGWLLARQEASSWQRIAVIVVTVVLTVRTRINPLWMLLAGAGLGLIGIV</sequence>
<evidence type="ECO:0000256" key="4">
    <source>
        <dbReference type="ARBA" id="ARBA00022692"/>
    </source>
</evidence>
<evidence type="ECO:0000256" key="3">
    <source>
        <dbReference type="ARBA" id="ARBA00022475"/>
    </source>
</evidence>
<name>A0A0K6HZN4_9BURK</name>
<evidence type="ECO:0000256" key="6">
    <source>
        <dbReference type="ARBA" id="ARBA00023136"/>
    </source>
</evidence>
<dbReference type="Pfam" id="PF02417">
    <property type="entry name" value="Chromate_transp"/>
    <property type="match status" value="1"/>
</dbReference>
<keyword evidence="6 7" id="KW-0472">Membrane</keyword>
<evidence type="ECO:0000256" key="2">
    <source>
        <dbReference type="ARBA" id="ARBA00005262"/>
    </source>
</evidence>
<dbReference type="PANTHER" id="PTHR43663">
    <property type="entry name" value="CHROMATE TRANSPORT PROTEIN-RELATED"/>
    <property type="match status" value="1"/>
</dbReference>
<proteinExistence type="inferred from homology"/>
<comment type="similarity">
    <text evidence="2">Belongs to the chromate ion transporter (CHR) (TC 2.A.51) family.</text>
</comment>
<evidence type="ECO:0000256" key="5">
    <source>
        <dbReference type="ARBA" id="ARBA00022989"/>
    </source>
</evidence>
<evidence type="ECO:0000256" key="1">
    <source>
        <dbReference type="ARBA" id="ARBA00004651"/>
    </source>
</evidence>
<dbReference type="GO" id="GO:0015109">
    <property type="term" value="F:chromate transmembrane transporter activity"/>
    <property type="evidence" value="ECO:0007669"/>
    <property type="project" value="InterPro"/>
</dbReference>
<keyword evidence="3" id="KW-1003">Cell membrane</keyword>
<dbReference type="PANTHER" id="PTHR43663:SF1">
    <property type="entry name" value="CHROMATE TRANSPORTER"/>
    <property type="match status" value="1"/>
</dbReference>
<reference evidence="9" key="1">
    <citation type="submission" date="2015-08" db="EMBL/GenBank/DDBJ databases">
        <authorList>
            <person name="Varghese N."/>
        </authorList>
    </citation>
    <scope>NUCLEOTIDE SEQUENCE [LARGE SCALE GENOMIC DNA]</scope>
    <source>
        <strain evidence="9">DSM 18181</strain>
    </source>
</reference>
<accession>A0A0K6HZN4</accession>
<dbReference type="InterPro" id="IPR052518">
    <property type="entry name" value="CHR_Transporter"/>
</dbReference>
<dbReference type="OrthoDB" id="556585at2"/>
<feature type="transmembrane region" description="Helical" evidence="7">
    <location>
        <begin position="79"/>
        <end position="101"/>
    </location>
</feature>
<protein>
    <submittedName>
        <fullName evidence="8">Chromate transport protein ChrA</fullName>
    </submittedName>
</protein>
<keyword evidence="4 7" id="KW-0812">Transmembrane</keyword>
<dbReference type="EMBL" id="CYHF01000004">
    <property type="protein sequence ID" value="CUA96286.1"/>
    <property type="molecule type" value="Genomic_DNA"/>
</dbReference>
<keyword evidence="9" id="KW-1185">Reference proteome</keyword>
<dbReference type="AlphaFoldDB" id="A0A0K6HZN4"/>
<dbReference type="STRING" id="339866.GCA_001418255_01310"/>
<dbReference type="GO" id="GO:0005886">
    <property type="term" value="C:plasma membrane"/>
    <property type="evidence" value="ECO:0007669"/>
    <property type="project" value="UniProtKB-SubCell"/>
</dbReference>
<gene>
    <name evidence="8" type="ORF">Ga0061069_10477</name>
</gene>
<dbReference type="Proteomes" id="UP000183649">
    <property type="component" value="Unassembled WGS sequence"/>
</dbReference>
<evidence type="ECO:0000313" key="9">
    <source>
        <dbReference type="Proteomes" id="UP000183649"/>
    </source>
</evidence>
<comment type="subcellular location">
    <subcellularLocation>
        <location evidence="1">Cell membrane</location>
        <topology evidence="1">Multi-pass membrane protein</topology>
    </subcellularLocation>
</comment>
<feature type="transmembrane region" description="Helical" evidence="7">
    <location>
        <begin position="6"/>
        <end position="30"/>
    </location>
</feature>
<organism evidence="8 9">
    <name type="scientific">Thiomonas bhubaneswarensis</name>
    <dbReference type="NCBI Taxonomy" id="339866"/>
    <lineage>
        <taxon>Bacteria</taxon>
        <taxon>Pseudomonadati</taxon>
        <taxon>Pseudomonadota</taxon>
        <taxon>Betaproteobacteria</taxon>
        <taxon>Burkholderiales</taxon>
        <taxon>Thiomonas</taxon>
    </lineage>
</organism>